<keyword evidence="1 11" id="KW-0963">Cytoplasm</keyword>
<evidence type="ECO:0000256" key="6">
    <source>
        <dbReference type="ARBA" id="ARBA00022840"/>
    </source>
</evidence>
<comment type="function">
    <text evidence="11">Probably plays a role in ribosome assembly or function. May be involved in resolution of branched DNA intermediates that result from template switching in postreplication gaps. Binds DNA and has ATPase activity.</text>
</comment>
<keyword evidence="5 11" id="KW-0378">Hydrolase</keyword>
<dbReference type="Pfam" id="PF16326">
    <property type="entry name" value="ABC_tran_CTD"/>
    <property type="match status" value="1"/>
</dbReference>
<evidence type="ECO:0000256" key="5">
    <source>
        <dbReference type="ARBA" id="ARBA00022801"/>
    </source>
</evidence>
<dbReference type="GO" id="GO:0005524">
    <property type="term" value="F:ATP binding"/>
    <property type="evidence" value="ECO:0007669"/>
    <property type="project" value="UniProtKB-UniRule"/>
</dbReference>
<comment type="similarity">
    <text evidence="10 11">Belongs to the ABC transporter superfamily. ABCF family. Uup subfamily.</text>
</comment>
<dbReference type="InterPro" id="IPR017871">
    <property type="entry name" value="ABC_transporter-like_CS"/>
</dbReference>
<feature type="binding site" evidence="11">
    <location>
        <begin position="346"/>
        <end position="353"/>
    </location>
    <ligand>
        <name>ATP</name>
        <dbReference type="ChEBI" id="CHEBI:30616"/>
        <label>2</label>
    </ligand>
</feature>
<dbReference type="FunFam" id="3.40.50.300:FF:000309">
    <property type="entry name" value="ABC transporter ATP-binding protein"/>
    <property type="match status" value="1"/>
</dbReference>
<comment type="subcellular location">
    <subcellularLocation>
        <location evidence="11">Cytoplasm</location>
    </subcellularLocation>
    <text evidence="11">Associates with ribosomes.</text>
</comment>
<dbReference type="Proteomes" id="UP000251800">
    <property type="component" value="Unassembled WGS sequence"/>
</dbReference>
<dbReference type="Gene3D" id="3.40.50.300">
    <property type="entry name" value="P-loop containing nucleotide triphosphate hydrolases"/>
    <property type="match status" value="2"/>
</dbReference>
<keyword evidence="15" id="KW-1185">Reference proteome</keyword>
<feature type="compositionally biased region" description="Low complexity" evidence="12">
    <location>
        <begin position="532"/>
        <end position="543"/>
    </location>
</feature>
<dbReference type="PROSITE" id="PS00211">
    <property type="entry name" value="ABC_TRANSPORTER_1"/>
    <property type="match status" value="1"/>
</dbReference>
<dbReference type="InterPro" id="IPR027417">
    <property type="entry name" value="P-loop_NTPase"/>
</dbReference>
<feature type="binding site" evidence="11">
    <location>
        <begin position="35"/>
        <end position="42"/>
    </location>
    <ligand>
        <name>ATP</name>
        <dbReference type="ChEBI" id="CHEBI:30616"/>
        <label>1</label>
    </ligand>
</feature>
<dbReference type="PANTHER" id="PTHR42855:SF1">
    <property type="entry name" value="ABC TRANSPORTER DOMAIN-CONTAINING PROTEIN"/>
    <property type="match status" value="1"/>
</dbReference>
<dbReference type="SMART" id="SM00382">
    <property type="entry name" value="AAA"/>
    <property type="match status" value="2"/>
</dbReference>
<dbReference type="GO" id="GO:0043022">
    <property type="term" value="F:ribosome binding"/>
    <property type="evidence" value="ECO:0007669"/>
    <property type="project" value="UniProtKB-UniRule"/>
</dbReference>
<dbReference type="AlphaFoldDB" id="A0A383XPK5"/>
<dbReference type="InterPro" id="IPR032781">
    <property type="entry name" value="ABC_tran_Xtn"/>
</dbReference>
<dbReference type="Pfam" id="PF00005">
    <property type="entry name" value="ABC_tran"/>
    <property type="match status" value="2"/>
</dbReference>
<evidence type="ECO:0000256" key="7">
    <source>
        <dbReference type="ARBA" id="ARBA00023125"/>
    </source>
</evidence>
<evidence type="ECO:0000313" key="15">
    <source>
        <dbReference type="Proteomes" id="UP000251800"/>
    </source>
</evidence>
<feature type="domain" description="ABC transporter" evidence="13">
    <location>
        <begin position="3"/>
        <end position="247"/>
    </location>
</feature>
<dbReference type="InterPro" id="IPR051309">
    <property type="entry name" value="ABCF_ATPase"/>
</dbReference>
<comment type="caution">
    <text evidence="14">The sequence shown here is derived from an EMBL/GenBank/DDBJ whole genome shotgun (WGS) entry which is preliminary data.</text>
</comment>
<dbReference type="InterPro" id="IPR032524">
    <property type="entry name" value="ABC_tran_C"/>
</dbReference>
<keyword evidence="11" id="KW-0175">Coiled coil</keyword>
<dbReference type="EMBL" id="QEQK01000023">
    <property type="protein sequence ID" value="PWN54559.1"/>
    <property type="molecule type" value="Genomic_DNA"/>
</dbReference>
<dbReference type="InterPro" id="IPR043686">
    <property type="entry name" value="Uup"/>
</dbReference>
<feature type="domain" description="ABC transporter" evidence="13">
    <location>
        <begin position="314"/>
        <end position="534"/>
    </location>
</feature>
<reference evidence="14 15" key="1">
    <citation type="submission" date="2018-05" db="EMBL/GenBank/DDBJ databases">
        <title>Abyssibacter profundi OUC007T gen. nov., sp. nov, a marine bacterium isolated from seawater of the Mariana Trench.</title>
        <authorList>
            <person name="Zhou S."/>
        </authorList>
    </citation>
    <scope>NUCLEOTIDE SEQUENCE [LARGE SCALE GENOMIC DNA]</scope>
    <source>
        <strain evidence="14 15">OUC007</strain>
    </source>
</reference>
<feature type="coiled-coil region" evidence="11">
    <location>
        <begin position="557"/>
        <end position="584"/>
    </location>
</feature>
<comment type="catalytic activity">
    <reaction evidence="9 11">
        <text>ATP + H2O = ADP + phosphate + H(+)</text>
        <dbReference type="Rhea" id="RHEA:13065"/>
        <dbReference type="ChEBI" id="CHEBI:15377"/>
        <dbReference type="ChEBI" id="CHEBI:15378"/>
        <dbReference type="ChEBI" id="CHEBI:30616"/>
        <dbReference type="ChEBI" id="CHEBI:43474"/>
        <dbReference type="ChEBI" id="CHEBI:456216"/>
    </reaction>
</comment>
<proteinExistence type="inferred from homology"/>
<dbReference type="Gene3D" id="1.10.287.380">
    <property type="entry name" value="Valyl-tRNA synthetase, C-terminal domain"/>
    <property type="match status" value="1"/>
</dbReference>
<keyword evidence="2 11" id="KW-0677">Repeat</keyword>
<dbReference type="InterPro" id="IPR003439">
    <property type="entry name" value="ABC_transporter-like_ATP-bd"/>
</dbReference>
<organism evidence="14 15">
    <name type="scientific">Abyssibacter profundi</name>
    <dbReference type="NCBI Taxonomy" id="2182787"/>
    <lineage>
        <taxon>Bacteria</taxon>
        <taxon>Pseudomonadati</taxon>
        <taxon>Pseudomonadota</taxon>
        <taxon>Gammaproteobacteria</taxon>
        <taxon>Chromatiales</taxon>
        <taxon>Oceanococcaceae</taxon>
        <taxon>Abyssibacter</taxon>
    </lineage>
</organism>
<keyword evidence="6 11" id="KW-0067">ATP-binding</keyword>
<keyword evidence="3 11" id="KW-0547">Nucleotide-binding</keyword>
<dbReference type="Pfam" id="PF12848">
    <property type="entry name" value="ABC_tran_Xtn"/>
    <property type="match status" value="1"/>
</dbReference>
<protein>
    <recommendedName>
        <fullName evidence="11">ATP-binding protein Uup</fullName>
        <ecNumber evidence="11">3.6.1.-</ecNumber>
    </recommendedName>
</protein>
<feature type="region of interest" description="Disordered" evidence="12">
    <location>
        <begin position="525"/>
        <end position="551"/>
    </location>
</feature>
<accession>A0A383XPK5</accession>
<dbReference type="InterPro" id="IPR037118">
    <property type="entry name" value="Val-tRNA_synth_C_sf"/>
</dbReference>
<evidence type="ECO:0000256" key="1">
    <source>
        <dbReference type="ARBA" id="ARBA00022490"/>
    </source>
</evidence>
<dbReference type="PANTHER" id="PTHR42855">
    <property type="entry name" value="ABC TRANSPORTER ATP-BINDING SUBUNIT"/>
    <property type="match status" value="1"/>
</dbReference>
<evidence type="ECO:0000259" key="13">
    <source>
        <dbReference type="PROSITE" id="PS50893"/>
    </source>
</evidence>
<dbReference type="OrthoDB" id="9808609at2"/>
<dbReference type="GO" id="GO:0016887">
    <property type="term" value="F:ATP hydrolysis activity"/>
    <property type="evidence" value="ECO:0007669"/>
    <property type="project" value="UniProtKB-UniRule"/>
</dbReference>
<dbReference type="GO" id="GO:0006281">
    <property type="term" value="P:DNA repair"/>
    <property type="evidence" value="ECO:0007669"/>
    <property type="project" value="UniProtKB-KW"/>
</dbReference>
<evidence type="ECO:0000256" key="2">
    <source>
        <dbReference type="ARBA" id="ARBA00022737"/>
    </source>
</evidence>
<dbReference type="GO" id="GO:0005737">
    <property type="term" value="C:cytoplasm"/>
    <property type="evidence" value="ECO:0007669"/>
    <property type="project" value="UniProtKB-SubCell"/>
</dbReference>
<evidence type="ECO:0000256" key="11">
    <source>
        <dbReference type="HAMAP-Rule" id="MF_00848"/>
    </source>
</evidence>
<dbReference type="HAMAP" id="MF_00848">
    <property type="entry name" value="Uup"/>
    <property type="match status" value="1"/>
</dbReference>
<evidence type="ECO:0000256" key="10">
    <source>
        <dbReference type="ARBA" id="ARBA00061478"/>
    </source>
</evidence>
<evidence type="ECO:0000256" key="4">
    <source>
        <dbReference type="ARBA" id="ARBA00022763"/>
    </source>
</evidence>
<keyword evidence="8 11" id="KW-0234">DNA repair</keyword>
<dbReference type="FunFam" id="3.40.50.300:FF:000011">
    <property type="entry name" value="Putative ABC transporter ATP-binding component"/>
    <property type="match status" value="1"/>
</dbReference>
<name>A0A383XPK5_9GAMM</name>
<evidence type="ECO:0000256" key="3">
    <source>
        <dbReference type="ARBA" id="ARBA00022741"/>
    </source>
</evidence>
<dbReference type="SUPFAM" id="SSF52540">
    <property type="entry name" value="P-loop containing nucleoside triphosphate hydrolases"/>
    <property type="match status" value="2"/>
</dbReference>
<keyword evidence="4 11" id="KW-0227">DNA damage</keyword>
<dbReference type="GO" id="GO:0003677">
    <property type="term" value="F:DNA binding"/>
    <property type="evidence" value="ECO:0007669"/>
    <property type="project" value="UniProtKB-UniRule"/>
</dbReference>
<gene>
    <name evidence="11" type="primary">uup</name>
    <name evidence="14" type="ORF">DEH80_16755</name>
</gene>
<dbReference type="CDD" id="cd03221">
    <property type="entry name" value="ABCF_EF-3"/>
    <property type="match status" value="2"/>
</dbReference>
<evidence type="ECO:0000256" key="8">
    <source>
        <dbReference type="ARBA" id="ARBA00023204"/>
    </source>
</evidence>
<evidence type="ECO:0000313" key="14">
    <source>
        <dbReference type="EMBL" id="PWN54559.1"/>
    </source>
</evidence>
<sequence length="619" mass="68038">MLLSARQLDLHVGTHAILDRADLVIEPRERVCLVGRNGAGKSTLLKLLAGEIEPDGGEIDRSNAPVVATLPQEVPQGTSGSVYDVVAAGLGEAGRCVAAYHHVLATEPDNLDRLAEAQQALEAVDGWNLSTRVEATLSRLSLDGEARFEALSGGLKRRVLLAQALVTNPDLLLLDEPTNHLDIDSIAWLESFLLSWTGTLLFITHDRAFLKRLATRIIELDRGQLTSWPGSYEDYLRRKAEALDAEAQQNALFDKKLAQEEAWIRQGIKARRTRNEGRVRALQAMRAEYQQRRTRQGTATIAVEEAERSGKLVTEVEQLRYAYGEQVIVDGLSTTIMRGDKVGVLGPNGVGKTTLLRLMLGQLAPDSGSVRLGTKLEIAHFDQLRDQLNPDKTVVEHVGEGKDSVTIGGKPRHVISYLGDFLFPPDRARSPVRVLSGGERSRLMLARLFSKPSNLLILDEPTNDLDVETLELLEERIIEYSGTVLVVSHDRAFLDNVVTRTLAFEGNGRIGDYVGGYADWLRQRPQHRPEAARAATPSAPKKSAPARKRSYKVQRELEELPARIEALEARQAELSDALADAYANDPDAVGDLQAQASATSEELDTAYARWEALEDDAGG</sequence>
<dbReference type="InterPro" id="IPR003593">
    <property type="entry name" value="AAA+_ATPase"/>
</dbReference>
<dbReference type="RefSeq" id="WP_109721677.1">
    <property type="nucleotide sequence ID" value="NZ_QEQK01000023.1"/>
</dbReference>
<evidence type="ECO:0000256" key="12">
    <source>
        <dbReference type="SAM" id="MobiDB-lite"/>
    </source>
</evidence>
<dbReference type="PROSITE" id="PS50893">
    <property type="entry name" value="ABC_TRANSPORTER_2"/>
    <property type="match status" value="2"/>
</dbReference>
<evidence type="ECO:0000256" key="9">
    <source>
        <dbReference type="ARBA" id="ARBA00049360"/>
    </source>
</evidence>
<keyword evidence="7 11" id="KW-0238">DNA-binding</keyword>
<dbReference type="EC" id="3.6.1.-" evidence="11"/>